<dbReference type="Proteomes" id="UP001291623">
    <property type="component" value="Unassembled WGS sequence"/>
</dbReference>
<dbReference type="EMBL" id="JAVYJV010000009">
    <property type="protein sequence ID" value="KAK4362759.1"/>
    <property type="molecule type" value="Genomic_DNA"/>
</dbReference>
<dbReference type="AlphaFoldDB" id="A0AAE1S1Q4"/>
<protein>
    <submittedName>
        <fullName evidence="2">Uncharacterized protein</fullName>
    </submittedName>
</protein>
<comment type="caution">
    <text evidence="2">The sequence shown here is derived from an EMBL/GenBank/DDBJ whole genome shotgun (WGS) entry which is preliminary data.</text>
</comment>
<keyword evidence="1" id="KW-0472">Membrane</keyword>
<proteinExistence type="predicted"/>
<evidence type="ECO:0000256" key="1">
    <source>
        <dbReference type="SAM" id="Phobius"/>
    </source>
</evidence>
<keyword evidence="1" id="KW-0812">Transmembrane</keyword>
<keyword evidence="3" id="KW-1185">Reference proteome</keyword>
<keyword evidence="1" id="KW-1133">Transmembrane helix</keyword>
<gene>
    <name evidence="2" type="ORF">RND71_018000</name>
</gene>
<organism evidence="2 3">
    <name type="scientific">Anisodus tanguticus</name>
    <dbReference type="NCBI Taxonomy" id="243964"/>
    <lineage>
        <taxon>Eukaryota</taxon>
        <taxon>Viridiplantae</taxon>
        <taxon>Streptophyta</taxon>
        <taxon>Embryophyta</taxon>
        <taxon>Tracheophyta</taxon>
        <taxon>Spermatophyta</taxon>
        <taxon>Magnoliopsida</taxon>
        <taxon>eudicotyledons</taxon>
        <taxon>Gunneridae</taxon>
        <taxon>Pentapetalae</taxon>
        <taxon>asterids</taxon>
        <taxon>lamiids</taxon>
        <taxon>Solanales</taxon>
        <taxon>Solanaceae</taxon>
        <taxon>Solanoideae</taxon>
        <taxon>Hyoscyameae</taxon>
        <taxon>Anisodus</taxon>
    </lineage>
</organism>
<reference evidence="2" key="1">
    <citation type="submission" date="2023-12" db="EMBL/GenBank/DDBJ databases">
        <title>Genome assembly of Anisodus tanguticus.</title>
        <authorList>
            <person name="Wang Y.-J."/>
        </authorList>
    </citation>
    <scope>NUCLEOTIDE SEQUENCE</scope>
    <source>
        <strain evidence="2">KB-2021</strain>
        <tissue evidence="2">Leaf</tissue>
    </source>
</reference>
<accession>A0AAE1S1Q4</accession>
<evidence type="ECO:0000313" key="2">
    <source>
        <dbReference type="EMBL" id="KAK4362759.1"/>
    </source>
</evidence>
<evidence type="ECO:0000313" key="3">
    <source>
        <dbReference type="Proteomes" id="UP001291623"/>
    </source>
</evidence>
<feature type="transmembrane region" description="Helical" evidence="1">
    <location>
        <begin position="12"/>
        <end position="29"/>
    </location>
</feature>
<sequence length="75" mass="8129">MEAKALRKQKGVVLIMVIMTLFICAPIKVESAFGIELNPCTPPACEAACRKFLKDKYQSSTCATGPKGKYCICLG</sequence>
<name>A0AAE1S1Q4_9SOLA</name>